<dbReference type="RefSeq" id="WP_279675386.1">
    <property type="nucleotide sequence ID" value="NZ_CP122566.1"/>
</dbReference>
<dbReference type="PANTHER" id="PTHR41282:SF1">
    <property type="entry name" value="CONSERVED TRANSMEMBRANE PROTEIN-RELATED"/>
    <property type="match status" value="1"/>
</dbReference>
<keyword evidence="2" id="KW-0812">Transmembrane</keyword>
<evidence type="ECO:0000313" key="3">
    <source>
        <dbReference type="EMBL" id="WGH94360.1"/>
    </source>
</evidence>
<organism evidence="3 4">
    <name type="scientific">Auritidibacter ignavus</name>
    <dbReference type="NCBI Taxonomy" id="678932"/>
    <lineage>
        <taxon>Bacteria</taxon>
        <taxon>Bacillati</taxon>
        <taxon>Actinomycetota</taxon>
        <taxon>Actinomycetes</taxon>
        <taxon>Micrococcales</taxon>
        <taxon>Micrococcaceae</taxon>
        <taxon>Auritidibacter</taxon>
    </lineage>
</organism>
<dbReference type="AlphaFoldDB" id="A0AAJ6AQK4"/>
<feature type="transmembrane region" description="Helical" evidence="2">
    <location>
        <begin position="203"/>
        <end position="228"/>
    </location>
</feature>
<keyword evidence="2" id="KW-0472">Membrane</keyword>
<feature type="transmembrane region" description="Helical" evidence="2">
    <location>
        <begin position="79"/>
        <end position="103"/>
    </location>
</feature>
<dbReference type="PANTHER" id="PTHR41282">
    <property type="entry name" value="CONSERVED TRANSMEMBRANE PROTEIN-RELATED"/>
    <property type="match status" value="1"/>
</dbReference>
<dbReference type="InterPro" id="IPR010539">
    <property type="entry name" value="BaxI_1-like"/>
</dbReference>
<gene>
    <name evidence="3" type="ORF">QDX21_06140</name>
</gene>
<feature type="transmembrane region" description="Helical" evidence="2">
    <location>
        <begin position="170"/>
        <end position="191"/>
    </location>
</feature>
<protein>
    <submittedName>
        <fullName evidence="3">Bax inhibitor-1/YccA family protein</fullName>
    </submittedName>
</protein>
<feature type="transmembrane region" description="Helical" evidence="2">
    <location>
        <begin position="52"/>
        <end position="73"/>
    </location>
</feature>
<dbReference type="Pfam" id="PF12811">
    <property type="entry name" value="BaxI_1"/>
    <property type="match status" value="1"/>
</dbReference>
<evidence type="ECO:0000256" key="1">
    <source>
        <dbReference type="SAM" id="MobiDB-lite"/>
    </source>
</evidence>
<proteinExistence type="predicted"/>
<dbReference type="EMBL" id="CP122566">
    <property type="protein sequence ID" value="WGH94360.1"/>
    <property type="molecule type" value="Genomic_DNA"/>
</dbReference>
<keyword evidence="2" id="KW-1133">Transmembrane helix</keyword>
<feature type="region of interest" description="Disordered" evidence="1">
    <location>
        <begin position="1"/>
        <end position="22"/>
    </location>
</feature>
<dbReference type="PIRSF" id="PIRSF009160">
    <property type="entry name" value="UCP009160"/>
    <property type="match status" value="1"/>
</dbReference>
<sequence>MANPVFNSDNFKQQASGGVQTPQTISASELEEMYARPSATPQDTGRVSYNDVILRTASQLAVVVVGALGLWFAGTMLGLGGIVGPATLVGAIGAIVLSLVNAFKKQPSPLLITLFSLAEGLFLGGISLTLDAMYPGVASQAVLATLCVFLVMLALFSSGKVRATARGMQIFMLASLGYAVFALVNFVLMITGVTEGMFGLRSGWLGVIVGVIAIVLAAYSLVMSFSMIQQGVRNGAPRSFAWTAAFGLVTDLTWLYLEILRVLSILREVADA</sequence>
<dbReference type="Proteomes" id="UP001224674">
    <property type="component" value="Chromosome"/>
</dbReference>
<accession>A0AAJ6AQK4</accession>
<evidence type="ECO:0000256" key="2">
    <source>
        <dbReference type="SAM" id="Phobius"/>
    </source>
</evidence>
<feature type="transmembrane region" description="Helical" evidence="2">
    <location>
        <begin position="110"/>
        <end position="130"/>
    </location>
</feature>
<evidence type="ECO:0000313" key="4">
    <source>
        <dbReference type="Proteomes" id="UP001224674"/>
    </source>
</evidence>
<feature type="transmembrane region" description="Helical" evidence="2">
    <location>
        <begin position="136"/>
        <end position="158"/>
    </location>
</feature>
<name>A0AAJ6AQK4_9MICC</name>
<feature type="transmembrane region" description="Helical" evidence="2">
    <location>
        <begin position="240"/>
        <end position="257"/>
    </location>
</feature>
<keyword evidence="4" id="KW-1185">Reference proteome</keyword>
<reference evidence="3 4" key="1">
    <citation type="submission" date="2023-03" db="EMBL/GenBank/DDBJ databases">
        <title>Complete genome sequences of several Auritidibacter ignavus strains isolated from ear infections.</title>
        <authorList>
            <person name="Baehr T."/>
            <person name="Baumhoegger A.M."/>
        </authorList>
    </citation>
    <scope>NUCLEOTIDE SEQUENCE [LARGE SCALE GENOMIC DNA]</scope>
    <source>
        <strain evidence="3 4">BABAE-6</strain>
    </source>
</reference>